<comment type="caution">
    <text evidence="2">The sequence shown here is derived from an EMBL/GenBank/DDBJ whole genome shotgun (WGS) entry which is preliminary data.</text>
</comment>
<accession>A0A9P4VNN5</accession>
<feature type="compositionally biased region" description="Polar residues" evidence="1">
    <location>
        <begin position="38"/>
        <end position="52"/>
    </location>
</feature>
<feature type="region of interest" description="Disordered" evidence="1">
    <location>
        <begin position="88"/>
        <end position="119"/>
    </location>
</feature>
<gene>
    <name evidence="2" type="ORF">M501DRAFT_1016038</name>
</gene>
<sequence length="288" mass="32307">MDLPRGHLGKQRRDNNSETNPFTVLPDENDTKKRINNDGGNQRASTLPSGTQPDRPITSKDDPYEIIPSTSPRYSALSAAARSQALGFGGASISPSKKNGYGVRARRWSPGNENEEGVNADEWVEVVPKRVRVDPHGWAMARTQNANELEIAKTQISDKSREMAEAWEESYEEVSRDEPVAAMGAKVSHVPSTTDEGFDAENWKRQKRQRQRERKKVERQAAKEPVKPIKEAEDWVKRMTGEYPKTKSESLESDDGKKTEGETDNVGEWKGWKEWLTKGLSLSKVSGV</sequence>
<feature type="compositionally biased region" description="Basic and acidic residues" evidence="1">
    <location>
        <begin position="215"/>
        <end position="261"/>
    </location>
</feature>
<dbReference type="AlphaFoldDB" id="A0A9P4VNN5"/>
<organism evidence="2 3">
    <name type="scientific">Patellaria atrata CBS 101060</name>
    <dbReference type="NCBI Taxonomy" id="1346257"/>
    <lineage>
        <taxon>Eukaryota</taxon>
        <taxon>Fungi</taxon>
        <taxon>Dikarya</taxon>
        <taxon>Ascomycota</taxon>
        <taxon>Pezizomycotina</taxon>
        <taxon>Dothideomycetes</taxon>
        <taxon>Dothideomycetes incertae sedis</taxon>
        <taxon>Patellariales</taxon>
        <taxon>Patellariaceae</taxon>
        <taxon>Patellaria</taxon>
    </lineage>
</organism>
<protein>
    <submittedName>
        <fullName evidence="2">Uncharacterized protein</fullName>
    </submittedName>
</protein>
<dbReference type="EMBL" id="MU006094">
    <property type="protein sequence ID" value="KAF2839951.1"/>
    <property type="molecule type" value="Genomic_DNA"/>
</dbReference>
<evidence type="ECO:0000256" key="1">
    <source>
        <dbReference type="SAM" id="MobiDB-lite"/>
    </source>
</evidence>
<name>A0A9P4VNN5_9PEZI</name>
<evidence type="ECO:0000313" key="3">
    <source>
        <dbReference type="Proteomes" id="UP000799429"/>
    </source>
</evidence>
<evidence type="ECO:0000313" key="2">
    <source>
        <dbReference type="EMBL" id="KAF2839951.1"/>
    </source>
</evidence>
<feature type="region of interest" description="Disordered" evidence="1">
    <location>
        <begin position="1"/>
        <end position="70"/>
    </location>
</feature>
<proteinExistence type="predicted"/>
<keyword evidence="3" id="KW-1185">Reference proteome</keyword>
<dbReference type="Proteomes" id="UP000799429">
    <property type="component" value="Unassembled WGS sequence"/>
</dbReference>
<reference evidence="2" key="1">
    <citation type="journal article" date="2020" name="Stud. Mycol.">
        <title>101 Dothideomycetes genomes: a test case for predicting lifestyles and emergence of pathogens.</title>
        <authorList>
            <person name="Haridas S."/>
            <person name="Albert R."/>
            <person name="Binder M."/>
            <person name="Bloem J."/>
            <person name="Labutti K."/>
            <person name="Salamov A."/>
            <person name="Andreopoulos B."/>
            <person name="Baker S."/>
            <person name="Barry K."/>
            <person name="Bills G."/>
            <person name="Bluhm B."/>
            <person name="Cannon C."/>
            <person name="Castanera R."/>
            <person name="Culley D."/>
            <person name="Daum C."/>
            <person name="Ezra D."/>
            <person name="Gonzalez J."/>
            <person name="Henrissat B."/>
            <person name="Kuo A."/>
            <person name="Liang C."/>
            <person name="Lipzen A."/>
            <person name="Lutzoni F."/>
            <person name="Magnuson J."/>
            <person name="Mondo S."/>
            <person name="Nolan M."/>
            <person name="Ohm R."/>
            <person name="Pangilinan J."/>
            <person name="Park H.-J."/>
            <person name="Ramirez L."/>
            <person name="Alfaro M."/>
            <person name="Sun H."/>
            <person name="Tritt A."/>
            <person name="Yoshinaga Y."/>
            <person name="Zwiers L.-H."/>
            <person name="Turgeon B."/>
            <person name="Goodwin S."/>
            <person name="Spatafora J."/>
            <person name="Crous P."/>
            <person name="Grigoriev I."/>
        </authorList>
    </citation>
    <scope>NUCLEOTIDE SEQUENCE</scope>
    <source>
        <strain evidence="2">CBS 101060</strain>
    </source>
</reference>
<feature type="region of interest" description="Disordered" evidence="1">
    <location>
        <begin position="185"/>
        <end position="270"/>
    </location>
</feature>
<feature type="compositionally biased region" description="Basic residues" evidence="1">
    <location>
        <begin position="205"/>
        <end position="214"/>
    </location>
</feature>